<protein>
    <submittedName>
        <fullName evidence="2">Uncharacterized protein</fullName>
    </submittedName>
</protein>
<evidence type="ECO:0000313" key="1">
    <source>
        <dbReference type="EMBL" id="KAA1070172.1"/>
    </source>
</evidence>
<dbReference type="EMBL" id="VSWC01000171">
    <property type="protein sequence ID" value="KAA1070172.1"/>
    <property type="molecule type" value="Genomic_DNA"/>
</dbReference>
<dbReference type="OrthoDB" id="5407957at2759"/>
<accession>A0A5B0NQ44</accession>
<evidence type="ECO:0000313" key="4">
    <source>
        <dbReference type="Proteomes" id="UP000325313"/>
    </source>
</evidence>
<organism evidence="2 4">
    <name type="scientific">Puccinia graminis f. sp. tritici</name>
    <dbReference type="NCBI Taxonomy" id="56615"/>
    <lineage>
        <taxon>Eukaryota</taxon>
        <taxon>Fungi</taxon>
        <taxon>Dikarya</taxon>
        <taxon>Basidiomycota</taxon>
        <taxon>Pucciniomycotina</taxon>
        <taxon>Pucciniomycetes</taxon>
        <taxon>Pucciniales</taxon>
        <taxon>Pucciniaceae</taxon>
        <taxon>Puccinia</taxon>
    </lineage>
</organism>
<dbReference type="Proteomes" id="UP000324748">
    <property type="component" value="Unassembled WGS sequence"/>
</dbReference>
<dbReference type="PANTHER" id="PTHR31138:SF1">
    <property type="entry name" value="PDZ DOMAIN-CONTAINING PROTEIN"/>
    <property type="match status" value="1"/>
</dbReference>
<gene>
    <name evidence="1" type="ORF">PGT21_001989</name>
    <name evidence="2" type="ORF">PGTUg99_037344</name>
</gene>
<evidence type="ECO:0000313" key="3">
    <source>
        <dbReference type="Proteomes" id="UP000324748"/>
    </source>
</evidence>
<comment type="caution">
    <text evidence="2">The sequence shown here is derived from an EMBL/GenBank/DDBJ whole genome shotgun (WGS) entry which is preliminary data.</text>
</comment>
<name>A0A5B0NQ44_PUCGR</name>
<reference evidence="3 4" key="1">
    <citation type="submission" date="2019-05" db="EMBL/GenBank/DDBJ databases">
        <title>Emergence of the Ug99 lineage of the wheat stem rust pathogen through somatic hybridization.</title>
        <authorList>
            <person name="Li F."/>
            <person name="Upadhyaya N.M."/>
            <person name="Sperschneider J."/>
            <person name="Matny O."/>
            <person name="Nguyen-Phuc H."/>
            <person name="Mago R."/>
            <person name="Raley C."/>
            <person name="Miller M.E."/>
            <person name="Silverstein K.A.T."/>
            <person name="Henningsen E."/>
            <person name="Hirsch C.D."/>
            <person name="Visser B."/>
            <person name="Pretorius Z.A."/>
            <person name="Steffenson B.J."/>
            <person name="Schwessinger B."/>
            <person name="Dodds P.N."/>
            <person name="Figueroa M."/>
        </authorList>
    </citation>
    <scope>NUCLEOTIDE SEQUENCE [LARGE SCALE GENOMIC DNA]</scope>
    <source>
        <strain evidence="1">21-0</strain>
        <strain evidence="2 4">Ug99</strain>
    </source>
</reference>
<dbReference type="EMBL" id="VDEP01000404">
    <property type="protein sequence ID" value="KAA1090230.1"/>
    <property type="molecule type" value="Genomic_DNA"/>
</dbReference>
<dbReference type="Proteomes" id="UP000325313">
    <property type="component" value="Unassembled WGS sequence"/>
</dbReference>
<keyword evidence="3" id="KW-1185">Reference proteome</keyword>
<dbReference type="PANTHER" id="PTHR31138">
    <property type="entry name" value="CHROMOSOME 19, WHOLE GENOME SHOTGUN SEQUENCE"/>
    <property type="match status" value="1"/>
</dbReference>
<evidence type="ECO:0000313" key="2">
    <source>
        <dbReference type="EMBL" id="KAA1090230.1"/>
    </source>
</evidence>
<proteinExistence type="predicted"/>
<sequence length="768" mass="86182">MVPCSTSAVQVLLQQLPSPLAHPTDSFLRLRNHFENLYVMQQLSLSFLLRAATGLASHKLPTQTQLSKIITAILDSPIFSSTSSSDHQQPELVSSIAEFLVLFRNLTNTKNRDNQLQRLLSALLLTKQQPQLRLPSLPPSLALPPSTSPTVFFRKLLLITTEIPQDVNEIIRQAIDLLTELFQSTERTTTQEEEQAADRLVSKLIKLIVHLRTNMSHLLREEIESIRKTLAEDLQGFELNDEFREILGLVGECIDGFCTRHDDDDDRAPSYWISLTAPCNQLVELFTEHKDQLLAPLKKLQVVIVQLFDNFEDRLYSPKLYESLGAAVKEFQEASKMIGRPMGDILQALESIRFRILVEDPSWAEVCQAFQRVSAELLGSTLTNSKEVARHVTGAVAKAAFDTLLEYLVPRLLLLINEIPSPRIEYVSPTIDAVFDPASFTSTSGFLPSSMISTTVHRFEISQRAPKQEPGRIQGPNSLSVQPNTYQKISIVGLRVLSKNVGFYFHKKVDHDKSLVAQKLDFTNIEDEGKLDIFLGMGDQDGLSLDLELDWNYHRHLDRSSEVSRRARQAPSVEKPDGLFLIKSCKVDLKGFGVFPHDTSHPVLNWILKPGLEPYIHTKITETLQGYFLDQLIRLNKLLGKMRIRWEEVADSGPGTTWEKLWEVIQVMVSSSNEAEEEDQPESKTRVNGSGFELEAEDGSYTIRIGIGQKMLPGKGLGGPGRFKERLATIADDAGAAIDRRVTEIADGIAQATLDGERPGWQSDVFDL</sequence>
<dbReference type="AlphaFoldDB" id="A0A5B0NQ44"/>